<evidence type="ECO:0000256" key="5">
    <source>
        <dbReference type="ARBA" id="ARBA00022970"/>
    </source>
</evidence>
<comment type="similarity">
    <text evidence="1">Belongs to the ABC transporter superfamily.</text>
</comment>
<dbReference type="CDD" id="cd03224">
    <property type="entry name" value="ABC_TM1139_LivF_branched"/>
    <property type="match status" value="1"/>
</dbReference>
<keyword evidence="2" id="KW-0813">Transport</keyword>
<evidence type="ECO:0000259" key="6">
    <source>
        <dbReference type="PROSITE" id="PS50893"/>
    </source>
</evidence>
<organism evidence="7 8">
    <name type="scientific">Candidatus Nephthysia bennettiae</name>
    <dbReference type="NCBI Taxonomy" id="3127016"/>
    <lineage>
        <taxon>Bacteria</taxon>
        <taxon>Bacillati</taxon>
        <taxon>Candidatus Dormiibacterota</taxon>
        <taxon>Candidatus Dormibacteria</taxon>
        <taxon>Candidatus Dormibacterales</taxon>
        <taxon>Candidatus Dormibacteraceae</taxon>
        <taxon>Candidatus Nephthysia</taxon>
    </lineage>
</organism>
<reference evidence="7" key="1">
    <citation type="submission" date="2020-10" db="EMBL/GenBank/DDBJ databases">
        <title>Ca. Dormibacterota MAGs.</title>
        <authorList>
            <person name="Montgomery K."/>
        </authorList>
    </citation>
    <scope>NUCLEOTIDE SEQUENCE [LARGE SCALE GENOMIC DNA]</scope>
    <source>
        <strain evidence="7">SC8812_S17_10</strain>
    </source>
</reference>
<evidence type="ECO:0000256" key="4">
    <source>
        <dbReference type="ARBA" id="ARBA00022840"/>
    </source>
</evidence>
<sequence>MFTIEGLTVRYGPVTALSGIDLQVREGELVGVVGANGAGKTTLLSTIVGLVAPANGNVSFLGEKITRLATERIARRGIALVPEGRHIFGTLTVRENLLLGRTSRTGRGEDGEMQEIFERFPVLERFEQRSARSLSGGEQQQLAIARALISQPKLLLLDEPSLGLAPLVVNMIFDLVDQLRNEGTTILLVEQNARRTLQVADRSYVLKLGRVALHGTAADFAAMNPAELEDAYLGVGVKGDPVSKT</sequence>
<dbReference type="Gene3D" id="3.40.50.300">
    <property type="entry name" value="P-loop containing nucleotide triphosphate hydrolases"/>
    <property type="match status" value="1"/>
</dbReference>
<dbReference type="InterPro" id="IPR003593">
    <property type="entry name" value="AAA+_ATPase"/>
</dbReference>
<dbReference type="RefSeq" id="WP_350341324.1">
    <property type="nucleotide sequence ID" value="NZ_JAEKNR010000024.1"/>
</dbReference>
<feature type="domain" description="ABC transporter" evidence="6">
    <location>
        <begin position="2"/>
        <end position="233"/>
    </location>
</feature>
<dbReference type="PROSITE" id="PS50893">
    <property type="entry name" value="ABC_TRANSPORTER_2"/>
    <property type="match status" value="1"/>
</dbReference>
<dbReference type="InterPro" id="IPR052156">
    <property type="entry name" value="BCAA_Transport_ATP-bd_LivF"/>
</dbReference>
<keyword evidence="3" id="KW-0547">Nucleotide-binding</keyword>
<dbReference type="SUPFAM" id="SSF52540">
    <property type="entry name" value="P-loop containing nucleoside triphosphate hydrolases"/>
    <property type="match status" value="1"/>
</dbReference>
<name>A0A934K4Y9_9BACT</name>
<dbReference type="InterPro" id="IPR003439">
    <property type="entry name" value="ABC_transporter-like_ATP-bd"/>
</dbReference>
<keyword evidence="5" id="KW-0029">Amino-acid transport</keyword>
<dbReference type="PANTHER" id="PTHR43820">
    <property type="entry name" value="HIGH-AFFINITY BRANCHED-CHAIN AMINO ACID TRANSPORT ATP-BINDING PROTEIN LIVF"/>
    <property type="match status" value="1"/>
</dbReference>
<evidence type="ECO:0000256" key="3">
    <source>
        <dbReference type="ARBA" id="ARBA00022741"/>
    </source>
</evidence>
<keyword evidence="4 7" id="KW-0067">ATP-binding</keyword>
<evidence type="ECO:0000256" key="1">
    <source>
        <dbReference type="ARBA" id="ARBA00005417"/>
    </source>
</evidence>
<dbReference type="AlphaFoldDB" id="A0A934K4Y9"/>
<evidence type="ECO:0000313" key="8">
    <source>
        <dbReference type="Proteomes" id="UP000612893"/>
    </source>
</evidence>
<dbReference type="GO" id="GO:0006865">
    <property type="term" value="P:amino acid transport"/>
    <property type="evidence" value="ECO:0007669"/>
    <property type="project" value="UniProtKB-KW"/>
</dbReference>
<dbReference type="Proteomes" id="UP000612893">
    <property type="component" value="Unassembled WGS sequence"/>
</dbReference>
<dbReference type="Pfam" id="PF00005">
    <property type="entry name" value="ABC_tran"/>
    <property type="match status" value="1"/>
</dbReference>
<gene>
    <name evidence="7" type="ORF">JF922_01850</name>
</gene>
<evidence type="ECO:0000256" key="2">
    <source>
        <dbReference type="ARBA" id="ARBA00022448"/>
    </source>
</evidence>
<dbReference type="EMBL" id="JAEKNR010000024">
    <property type="protein sequence ID" value="MBJ7596818.1"/>
    <property type="molecule type" value="Genomic_DNA"/>
</dbReference>
<dbReference type="InterPro" id="IPR027417">
    <property type="entry name" value="P-loop_NTPase"/>
</dbReference>
<proteinExistence type="inferred from homology"/>
<dbReference type="GO" id="GO:0005524">
    <property type="term" value="F:ATP binding"/>
    <property type="evidence" value="ECO:0007669"/>
    <property type="project" value="UniProtKB-KW"/>
</dbReference>
<comment type="caution">
    <text evidence="7">The sequence shown here is derived from an EMBL/GenBank/DDBJ whole genome shotgun (WGS) entry which is preliminary data.</text>
</comment>
<dbReference type="SMART" id="SM00382">
    <property type="entry name" value="AAA"/>
    <property type="match status" value="1"/>
</dbReference>
<evidence type="ECO:0000313" key="7">
    <source>
        <dbReference type="EMBL" id="MBJ7596818.1"/>
    </source>
</evidence>
<dbReference type="PANTHER" id="PTHR43820:SF4">
    <property type="entry name" value="HIGH-AFFINITY BRANCHED-CHAIN AMINO ACID TRANSPORT ATP-BINDING PROTEIN LIVF"/>
    <property type="match status" value="1"/>
</dbReference>
<protein>
    <submittedName>
        <fullName evidence="7">ABC transporter ATP-binding protein</fullName>
    </submittedName>
</protein>
<accession>A0A934K4Y9</accession>
<keyword evidence="8" id="KW-1185">Reference proteome</keyword>